<reference evidence="1" key="1">
    <citation type="journal article" date="2023" name="G3 (Bethesda)">
        <title>A reference genome for the long-term kleptoplast-retaining sea slug Elysia crispata morphotype clarki.</title>
        <authorList>
            <person name="Eastman K.E."/>
            <person name="Pendleton A.L."/>
            <person name="Shaikh M.A."/>
            <person name="Suttiyut T."/>
            <person name="Ogas R."/>
            <person name="Tomko P."/>
            <person name="Gavelis G."/>
            <person name="Widhalm J.R."/>
            <person name="Wisecaver J.H."/>
        </authorList>
    </citation>
    <scope>NUCLEOTIDE SEQUENCE</scope>
    <source>
        <strain evidence="1">ECLA1</strain>
    </source>
</reference>
<protein>
    <submittedName>
        <fullName evidence="1">Uncharacterized protein</fullName>
    </submittedName>
</protein>
<dbReference type="AlphaFoldDB" id="A0AAE0ZPV5"/>
<organism evidence="1 2">
    <name type="scientific">Elysia crispata</name>
    <name type="common">lettuce slug</name>
    <dbReference type="NCBI Taxonomy" id="231223"/>
    <lineage>
        <taxon>Eukaryota</taxon>
        <taxon>Metazoa</taxon>
        <taxon>Spiralia</taxon>
        <taxon>Lophotrochozoa</taxon>
        <taxon>Mollusca</taxon>
        <taxon>Gastropoda</taxon>
        <taxon>Heterobranchia</taxon>
        <taxon>Euthyneura</taxon>
        <taxon>Panpulmonata</taxon>
        <taxon>Sacoglossa</taxon>
        <taxon>Placobranchoidea</taxon>
        <taxon>Plakobranchidae</taxon>
        <taxon>Elysia</taxon>
    </lineage>
</organism>
<dbReference type="EMBL" id="JAWDGP010003560">
    <property type="protein sequence ID" value="KAK3773103.1"/>
    <property type="molecule type" value="Genomic_DNA"/>
</dbReference>
<evidence type="ECO:0000313" key="1">
    <source>
        <dbReference type="EMBL" id="KAK3773103.1"/>
    </source>
</evidence>
<evidence type="ECO:0000313" key="2">
    <source>
        <dbReference type="Proteomes" id="UP001283361"/>
    </source>
</evidence>
<keyword evidence="2" id="KW-1185">Reference proteome</keyword>
<gene>
    <name evidence="1" type="ORF">RRG08_016206</name>
</gene>
<proteinExistence type="predicted"/>
<dbReference type="Proteomes" id="UP001283361">
    <property type="component" value="Unassembled WGS sequence"/>
</dbReference>
<sequence>MIATITKSAATSKTTTFTKSATTTTTTTTTKATHNLLTISRKGRAERGSWPSTPQAYSLAHASRWVGTVDQCVCNGRTPVERLPPRPTGQIPLQSALTACDHLDRDFPPDPQTHRTVECDTRLVYSWKTLSLKCKQLGEMFFKDN</sequence>
<accession>A0AAE0ZPV5</accession>
<comment type="caution">
    <text evidence="1">The sequence shown here is derived from an EMBL/GenBank/DDBJ whole genome shotgun (WGS) entry which is preliminary data.</text>
</comment>
<name>A0AAE0ZPV5_9GAST</name>